<dbReference type="PROSITE" id="PS50023">
    <property type="entry name" value="LIM_DOMAIN_2"/>
    <property type="match status" value="1"/>
</dbReference>
<dbReference type="GO" id="GO:0005737">
    <property type="term" value="C:cytoplasm"/>
    <property type="evidence" value="ECO:0007669"/>
    <property type="project" value="TreeGrafter"/>
</dbReference>
<keyword evidence="1 4" id="KW-0479">Metal-binding</keyword>
<dbReference type="InterPro" id="IPR001781">
    <property type="entry name" value="Znf_LIM"/>
</dbReference>
<dbReference type="InterPro" id="IPR017351">
    <property type="entry name" value="PINCH-1-4-like"/>
</dbReference>
<evidence type="ECO:0000313" key="6">
    <source>
        <dbReference type="EnsemblMetazoa" id="OVOC5371.1"/>
    </source>
</evidence>
<evidence type="ECO:0000313" key="7">
    <source>
        <dbReference type="Proteomes" id="UP000024404"/>
    </source>
</evidence>
<evidence type="ECO:0000259" key="5">
    <source>
        <dbReference type="PROSITE" id="PS50023"/>
    </source>
</evidence>
<accession>A0A8R1XW03</accession>
<dbReference type="PROSITE" id="PS00478">
    <property type="entry name" value="LIM_DOMAIN_1"/>
    <property type="match status" value="1"/>
</dbReference>
<reference evidence="7" key="1">
    <citation type="submission" date="2013-10" db="EMBL/GenBank/DDBJ databases">
        <title>Genome sequencing of Onchocerca volvulus.</title>
        <authorList>
            <person name="Cotton J."/>
            <person name="Tsai J."/>
            <person name="Stanley E."/>
            <person name="Tracey A."/>
            <person name="Holroyd N."/>
            <person name="Lustigman S."/>
            <person name="Berriman M."/>
        </authorList>
    </citation>
    <scope>NUCLEOTIDE SEQUENCE</scope>
</reference>
<reference evidence="6" key="2">
    <citation type="submission" date="2022-06" db="UniProtKB">
        <authorList>
            <consortium name="EnsemblMetazoa"/>
        </authorList>
    </citation>
    <scope>IDENTIFICATION</scope>
</reference>
<dbReference type="EnsemblMetazoa" id="OVOC5371.1">
    <property type="protein sequence ID" value="OVOC5371.1"/>
    <property type="gene ID" value="WBGene00242180"/>
</dbReference>
<evidence type="ECO:0000256" key="3">
    <source>
        <dbReference type="ARBA" id="ARBA00023038"/>
    </source>
</evidence>
<dbReference type="GO" id="GO:0046872">
    <property type="term" value="F:metal ion binding"/>
    <property type="evidence" value="ECO:0007669"/>
    <property type="project" value="UniProtKB-KW"/>
</dbReference>
<dbReference type="AlphaFoldDB" id="A0A8R1XW03"/>
<dbReference type="GO" id="GO:1900026">
    <property type="term" value="P:positive regulation of substrate adhesion-dependent cell spreading"/>
    <property type="evidence" value="ECO:0007669"/>
    <property type="project" value="TreeGrafter"/>
</dbReference>
<dbReference type="GO" id="GO:0005911">
    <property type="term" value="C:cell-cell junction"/>
    <property type="evidence" value="ECO:0007669"/>
    <property type="project" value="TreeGrafter"/>
</dbReference>
<dbReference type="PANTHER" id="PTHR24210:SF7">
    <property type="entry name" value="LIM DOMAIN-CONTAINING PROTEIN PIN-2"/>
    <property type="match status" value="1"/>
</dbReference>
<keyword evidence="3 4" id="KW-0440">LIM domain</keyword>
<dbReference type="SMART" id="SM00132">
    <property type="entry name" value="LIM"/>
    <property type="match status" value="1"/>
</dbReference>
<organism evidence="6 7">
    <name type="scientific">Onchocerca volvulus</name>
    <dbReference type="NCBI Taxonomy" id="6282"/>
    <lineage>
        <taxon>Eukaryota</taxon>
        <taxon>Metazoa</taxon>
        <taxon>Ecdysozoa</taxon>
        <taxon>Nematoda</taxon>
        <taxon>Chromadorea</taxon>
        <taxon>Rhabditida</taxon>
        <taxon>Spirurina</taxon>
        <taxon>Spiruromorpha</taxon>
        <taxon>Filarioidea</taxon>
        <taxon>Onchocercidae</taxon>
        <taxon>Onchocerca</taxon>
    </lineage>
</organism>
<dbReference type="Pfam" id="PF00412">
    <property type="entry name" value="LIM"/>
    <property type="match status" value="1"/>
</dbReference>
<protein>
    <submittedName>
        <fullName evidence="6">LIM zinc-binding domain-containing protein</fullName>
    </submittedName>
</protein>
<keyword evidence="7" id="KW-1185">Reference proteome</keyword>
<dbReference type="PANTHER" id="PTHR24210">
    <property type="entry name" value="LIM DOMAIN-CONTAINING PROTEIN"/>
    <property type="match status" value="1"/>
</dbReference>
<dbReference type="GO" id="GO:0098609">
    <property type="term" value="P:cell-cell adhesion"/>
    <property type="evidence" value="ECO:0007669"/>
    <property type="project" value="TreeGrafter"/>
</dbReference>
<dbReference type="Gene3D" id="2.10.110.10">
    <property type="entry name" value="Cysteine Rich Protein"/>
    <property type="match status" value="1"/>
</dbReference>
<evidence type="ECO:0000256" key="4">
    <source>
        <dbReference type="PROSITE-ProRule" id="PRU00125"/>
    </source>
</evidence>
<dbReference type="EMBL" id="CMVM020000154">
    <property type="status" value="NOT_ANNOTATED_CDS"/>
    <property type="molecule type" value="Genomic_DNA"/>
</dbReference>
<keyword evidence="2 4" id="KW-0862">Zinc</keyword>
<feature type="domain" description="LIM zinc-binding" evidence="5">
    <location>
        <begin position="41"/>
        <end position="101"/>
    </location>
</feature>
<proteinExistence type="predicted"/>
<dbReference type="GO" id="GO:2001046">
    <property type="term" value="P:positive regulation of integrin-mediated signaling pathway"/>
    <property type="evidence" value="ECO:0007669"/>
    <property type="project" value="TreeGrafter"/>
</dbReference>
<dbReference type="GO" id="GO:0045216">
    <property type="term" value="P:cell-cell junction organization"/>
    <property type="evidence" value="ECO:0007669"/>
    <property type="project" value="TreeGrafter"/>
</dbReference>
<name>A0A8R1XW03_ONCVO</name>
<dbReference type="GO" id="GO:0005925">
    <property type="term" value="C:focal adhesion"/>
    <property type="evidence" value="ECO:0007669"/>
    <property type="project" value="TreeGrafter"/>
</dbReference>
<dbReference type="Proteomes" id="UP000024404">
    <property type="component" value="Unassembled WGS sequence"/>
</dbReference>
<evidence type="ECO:0000256" key="1">
    <source>
        <dbReference type="ARBA" id="ARBA00022723"/>
    </source>
</evidence>
<evidence type="ECO:0000256" key="2">
    <source>
        <dbReference type="ARBA" id="ARBA00022833"/>
    </source>
</evidence>
<sequence length="113" mass="13356">MALLAFDFEQNIISYKIELDENARCLKDKFYFQQCCDYQCMICAACRHPIDNGRSVFALGKYWHVDHFLCTKCEKPFYGSKSFEKKDRAYCYNCCSKTKGDRMEHATNLQKML</sequence>